<dbReference type="Gramene" id="KQK98296">
    <property type="protein sequence ID" value="KQK98296"/>
    <property type="gene ID" value="SETIT_012846mg"/>
</dbReference>
<organism evidence="2 3">
    <name type="scientific">Setaria italica</name>
    <name type="common">Foxtail millet</name>
    <name type="synonym">Panicum italicum</name>
    <dbReference type="NCBI Taxonomy" id="4555"/>
    <lineage>
        <taxon>Eukaryota</taxon>
        <taxon>Viridiplantae</taxon>
        <taxon>Streptophyta</taxon>
        <taxon>Embryophyta</taxon>
        <taxon>Tracheophyta</taxon>
        <taxon>Spermatophyta</taxon>
        <taxon>Magnoliopsida</taxon>
        <taxon>Liliopsida</taxon>
        <taxon>Poales</taxon>
        <taxon>Poaceae</taxon>
        <taxon>PACMAD clade</taxon>
        <taxon>Panicoideae</taxon>
        <taxon>Panicodae</taxon>
        <taxon>Paniceae</taxon>
        <taxon>Cenchrinae</taxon>
        <taxon>Setaria</taxon>
    </lineage>
</organism>
<proteinExistence type="predicted"/>
<accession>K3YF29</accession>
<reference evidence="3" key="1">
    <citation type="journal article" date="2012" name="Nat. Biotechnol.">
        <title>Reference genome sequence of the model plant Setaria.</title>
        <authorList>
            <person name="Bennetzen J.L."/>
            <person name="Schmutz J."/>
            <person name="Wang H."/>
            <person name="Percifield R."/>
            <person name="Hawkins J."/>
            <person name="Pontaroli A.C."/>
            <person name="Estep M."/>
            <person name="Feng L."/>
            <person name="Vaughn J.N."/>
            <person name="Grimwood J."/>
            <person name="Jenkins J."/>
            <person name="Barry K."/>
            <person name="Lindquist E."/>
            <person name="Hellsten U."/>
            <person name="Deshpande S."/>
            <person name="Wang X."/>
            <person name="Wu X."/>
            <person name="Mitros T."/>
            <person name="Triplett J."/>
            <person name="Yang X."/>
            <person name="Ye C.Y."/>
            <person name="Mauro-Herrera M."/>
            <person name="Wang L."/>
            <person name="Li P."/>
            <person name="Sharma M."/>
            <person name="Sharma R."/>
            <person name="Ronald P.C."/>
            <person name="Panaud O."/>
            <person name="Kellogg E.A."/>
            <person name="Brutnell T.P."/>
            <person name="Doust A.N."/>
            <person name="Tuskan G.A."/>
            <person name="Rokhsar D."/>
            <person name="Devos K.M."/>
        </authorList>
    </citation>
    <scope>NUCLEOTIDE SEQUENCE [LARGE SCALE GENOMIC DNA]</scope>
    <source>
        <strain evidence="3">cv. Yugu1</strain>
    </source>
</reference>
<evidence type="ECO:0000313" key="3">
    <source>
        <dbReference type="Proteomes" id="UP000004995"/>
    </source>
</evidence>
<protein>
    <submittedName>
        <fullName evidence="2">Uncharacterized protein</fullName>
    </submittedName>
</protein>
<dbReference type="Proteomes" id="UP000004995">
    <property type="component" value="Unassembled WGS sequence"/>
</dbReference>
<keyword evidence="3" id="KW-1185">Reference proteome</keyword>
<sequence length="41" mass="4772">MLITAAAEKTSILQKPEEAKEKKRPLVQTKLKTDTYDHLFR</sequence>
<evidence type="ECO:0000256" key="1">
    <source>
        <dbReference type="SAM" id="MobiDB-lite"/>
    </source>
</evidence>
<dbReference type="EMBL" id="AGNK02004448">
    <property type="status" value="NOT_ANNOTATED_CDS"/>
    <property type="molecule type" value="Genomic_DNA"/>
</dbReference>
<dbReference type="HOGENOM" id="CLU_3280500_0_0_1"/>
<dbReference type="InParanoid" id="K3YF29"/>
<dbReference type="AlphaFoldDB" id="K3YF29"/>
<feature type="region of interest" description="Disordered" evidence="1">
    <location>
        <begin position="1"/>
        <end position="26"/>
    </location>
</feature>
<name>K3YF29_SETIT</name>
<evidence type="ECO:0000313" key="2">
    <source>
        <dbReference type="EnsemblPlants" id="KQK98296"/>
    </source>
</evidence>
<reference evidence="2" key="2">
    <citation type="submission" date="2018-08" db="UniProtKB">
        <authorList>
            <consortium name="EnsemblPlants"/>
        </authorList>
    </citation>
    <scope>IDENTIFICATION</scope>
    <source>
        <strain evidence="2">Yugu1</strain>
    </source>
</reference>
<dbReference type="EnsemblPlants" id="KQK98296">
    <property type="protein sequence ID" value="KQK98296"/>
    <property type="gene ID" value="SETIT_012846mg"/>
</dbReference>